<dbReference type="InterPro" id="IPR042099">
    <property type="entry name" value="ANL_N_sf"/>
</dbReference>
<protein>
    <submittedName>
        <fullName evidence="3">AMP dependent CoA ligase</fullName>
    </submittedName>
</protein>
<organism evidence="3 4">
    <name type="scientific">Ascosphaera apis ARSEF 7405</name>
    <dbReference type="NCBI Taxonomy" id="392613"/>
    <lineage>
        <taxon>Eukaryota</taxon>
        <taxon>Fungi</taxon>
        <taxon>Dikarya</taxon>
        <taxon>Ascomycota</taxon>
        <taxon>Pezizomycotina</taxon>
        <taxon>Eurotiomycetes</taxon>
        <taxon>Eurotiomycetidae</taxon>
        <taxon>Onygenales</taxon>
        <taxon>Ascosphaeraceae</taxon>
        <taxon>Ascosphaera</taxon>
    </lineage>
</organism>
<accession>A0A166MYE5</accession>
<feature type="domain" description="AMP-dependent synthetase/ligase" evidence="2">
    <location>
        <begin position="23"/>
        <end position="395"/>
    </location>
</feature>
<dbReference type="Pfam" id="PF00501">
    <property type="entry name" value="AMP-binding"/>
    <property type="match status" value="1"/>
</dbReference>
<dbReference type="PANTHER" id="PTHR24096">
    <property type="entry name" value="LONG-CHAIN-FATTY-ACID--COA LIGASE"/>
    <property type="match status" value="1"/>
</dbReference>
<keyword evidence="4" id="KW-1185">Reference proteome</keyword>
<dbReference type="EMBL" id="AZGZ01000051">
    <property type="protein sequence ID" value="KZZ86690.1"/>
    <property type="molecule type" value="Genomic_DNA"/>
</dbReference>
<evidence type="ECO:0000259" key="2">
    <source>
        <dbReference type="Pfam" id="PF00501"/>
    </source>
</evidence>
<feature type="region of interest" description="Disordered" evidence="1">
    <location>
        <begin position="469"/>
        <end position="489"/>
    </location>
</feature>
<dbReference type="InterPro" id="IPR045851">
    <property type="entry name" value="AMP-bd_C_sf"/>
</dbReference>
<dbReference type="CDD" id="cd05911">
    <property type="entry name" value="Firefly_Luc_like"/>
    <property type="match status" value="1"/>
</dbReference>
<dbReference type="SUPFAM" id="SSF56801">
    <property type="entry name" value="Acetyl-CoA synthetase-like"/>
    <property type="match status" value="1"/>
</dbReference>
<dbReference type="PANTHER" id="PTHR24096:SF265">
    <property type="entry name" value="ENZYME, PUTATIVE (AFU_ORTHOLOGUE AFUA_5G14270)-RELATED"/>
    <property type="match status" value="1"/>
</dbReference>
<feature type="compositionally biased region" description="Low complexity" evidence="1">
    <location>
        <begin position="469"/>
        <end position="482"/>
    </location>
</feature>
<dbReference type="OrthoDB" id="6509636at2759"/>
<evidence type="ECO:0000313" key="4">
    <source>
        <dbReference type="Proteomes" id="UP000242877"/>
    </source>
</evidence>
<gene>
    <name evidence="3" type="ORF">AAP_06309</name>
</gene>
<sequence>MDFFRPQSYLPISTQDICSWLFDRAAFNPDRPVYIDAQNPSISISWRQASKMVRQLIAGLRAAGFKEGDCLNLHSFNDVNYTMIVLATIGAGGVITASDPTSKEEQLKHHIKTSDCNWLIAQPGVMTEAVKAADTVGLPRSHIFIFDTKATQAVPEGFNSWKELMCHGEADWVRFNDLERSKNTTAARLFSSGTTGPPKAISISHRNFIAQHVSTMDEWRADYIRRILIAVPCFHAAAFPTTHISSLKTGDMTYLMPVFDLKAYVEAHLKYEITEMVMLPPIVRVILNSPLANPKFFQTVRRGLCGAAPMDKDTQERFRALLAPGTTYTQVWGMTETTTLITAFAPWEHDDTGSVGRQLPSVEIKLIDGDGNAITAYNRPGEVLVRGPAVSQGYHNNTKATANDFSRDGWFHTGDIGYCDEETKKWYIVERKKEIINMRGKQIAPAELEATLLSHPEIADCAVIGVKTRPSSRNGGASSANSHGDSEYPRAYIVRKPGSDLTDLDVHRFMQLKMARFQQLTGGIRFVEAIPKSLSGKILKRVLREEAKAEIEGSDQEARPHQLRL</sequence>
<dbReference type="VEuPathDB" id="FungiDB:AAP_06309"/>
<evidence type="ECO:0000256" key="1">
    <source>
        <dbReference type="SAM" id="MobiDB-lite"/>
    </source>
</evidence>
<dbReference type="AlphaFoldDB" id="A0A166MYE5"/>
<reference evidence="3 4" key="1">
    <citation type="journal article" date="2016" name="Genome Biol. Evol.">
        <title>Divergent and convergent evolution of fungal pathogenicity.</title>
        <authorList>
            <person name="Shang Y."/>
            <person name="Xiao G."/>
            <person name="Zheng P."/>
            <person name="Cen K."/>
            <person name="Zhan S."/>
            <person name="Wang C."/>
        </authorList>
    </citation>
    <scope>NUCLEOTIDE SEQUENCE [LARGE SCALE GENOMIC DNA]</scope>
    <source>
        <strain evidence="3 4">ARSEF 7405</strain>
    </source>
</reference>
<dbReference type="Gene3D" id="3.30.300.30">
    <property type="match status" value="1"/>
</dbReference>
<dbReference type="GO" id="GO:0019748">
    <property type="term" value="P:secondary metabolic process"/>
    <property type="evidence" value="ECO:0007669"/>
    <property type="project" value="TreeGrafter"/>
</dbReference>
<dbReference type="Proteomes" id="UP000242877">
    <property type="component" value="Unassembled WGS sequence"/>
</dbReference>
<proteinExistence type="predicted"/>
<evidence type="ECO:0000313" key="3">
    <source>
        <dbReference type="EMBL" id="KZZ86690.1"/>
    </source>
</evidence>
<keyword evidence="3" id="KW-0436">Ligase</keyword>
<dbReference type="InterPro" id="IPR000873">
    <property type="entry name" value="AMP-dep_synth/lig_dom"/>
</dbReference>
<name>A0A166MYE5_9EURO</name>
<dbReference type="Gene3D" id="3.40.50.12780">
    <property type="entry name" value="N-terminal domain of ligase-like"/>
    <property type="match status" value="1"/>
</dbReference>
<comment type="caution">
    <text evidence="3">The sequence shown here is derived from an EMBL/GenBank/DDBJ whole genome shotgun (WGS) entry which is preliminary data.</text>
</comment>
<dbReference type="GO" id="GO:0016405">
    <property type="term" value="F:CoA-ligase activity"/>
    <property type="evidence" value="ECO:0007669"/>
    <property type="project" value="TreeGrafter"/>
</dbReference>